<keyword evidence="2" id="KW-0805">Transcription regulation</keyword>
<feature type="domain" description="TF-B3" evidence="7">
    <location>
        <begin position="238"/>
        <end position="339"/>
    </location>
</feature>
<dbReference type="PANTHER" id="PTHR31541:SF34">
    <property type="entry name" value="TF-B3 DOMAIN-CONTAINING PROTEIN"/>
    <property type="match status" value="1"/>
</dbReference>
<dbReference type="AlphaFoldDB" id="A0A565BZD0"/>
<dbReference type="EMBL" id="CABITT030000006">
    <property type="protein sequence ID" value="VVB06748.1"/>
    <property type="molecule type" value="Genomic_DNA"/>
</dbReference>
<dbReference type="SUPFAM" id="SSF101936">
    <property type="entry name" value="DNA-binding pseudobarrel domain"/>
    <property type="match status" value="1"/>
</dbReference>
<dbReference type="GO" id="GO:0005634">
    <property type="term" value="C:nucleus"/>
    <property type="evidence" value="ECO:0007669"/>
    <property type="project" value="UniProtKB-SubCell"/>
</dbReference>
<reference evidence="8" key="1">
    <citation type="submission" date="2019-07" db="EMBL/GenBank/DDBJ databases">
        <authorList>
            <person name="Dittberner H."/>
        </authorList>
    </citation>
    <scope>NUCLEOTIDE SEQUENCE [LARGE SCALE GENOMIC DNA]</scope>
</reference>
<dbReference type="Gene3D" id="2.40.330.10">
    <property type="entry name" value="DNA-binding pseudobarrel domain"/>
    <property type="match status" value="1"/>
</dbReference>
<dbReference type="PANTHER" id="PTHR31541">
    <property type="entry name" value="B3 DOMAIN PLANT PROTEIN-RELATED"/>
    <property type="match status" value="1"/>
</dbReference>
<sequence>MAMYYDDLAEICSSLCTLADVAVKLYEEEYSKCNTKKTFSEEEEENDKRIFLLFPRKPRNKLVTRRRNPNVAFTSSTLLYLNSILVDSNPQKLLQLPSSSSSSSLALGEHKIAADSMTKTLKNPNSSSTLLVDYNKADSEMTKSPPNPNSQSSPSSCLTENTRSRKRRRAVKQRKDSTGKSSKKAKVDLSFTWKGKETPKWLVQLMENMNGTDLKLIFERDLYQTDVNPGESRLSMPFNHLIHSDFLTPVESRIIEEDINNDNKTGVGAILVDQMCKKYGVMFKRWEMKKDTGRGSWNYSLTCGWNDVVKANGLKENDYVSVWSFRWRQVLCFALVPKSSFVFVQTIN</sequence>
<evidence type="ECO:0000313" key="9">
    <source>
        <dbReference type="Proteomes" id="UP000489600"/>
    </source>
</evidence>
<comment type="subcellular location">
    <subcellularLocation>
        <location evidence="1">Nucleus</location>
    </subcellularLocation>
</comment>
<accession>A0A565BZD0</accession>
<keyword evidence="4" id="KW-0804">Transcription</keyword>
<evidence type="ECO:0000259" key="7">
    <source>
        <dbReference type="PROSITE" id="PS50863"/>
    </source>
</evidence>
<dbReference type="OrthoDB" id="1935604at2759"/>
<evidence type="ECO:0000256" key="1">
    <source>
        <dbReference type="ARBA" id="ARBA00004123"/>
    </source>
</evidence>
<keyword evidence="5" id="KW-0539">Nucleus</keyword>
<dbReference type="InterPro" id="IPR015300">
    <property type="entry name" value="DNA-bd_pseudobarrel_sf"/>
</dbReference>
<keyword evidence="9" id="KW-1185">Reference proteome</keyword>
<protein>
    <recommendedName>
        <fullName evidence="7">TF-B3 domain-containing protein</fullName>
    </recommendedName>
</protein>
<evidence type="ECO:0000256" key="5">
    <source>
        <dbReference type="ARBA" id="ARBA00023242"/>
    </source>
</evidence>
<comment type="caution">
    <text evidence="8">The sequence shown here is derived from an EMBL/GenBank/DDBJ whole genome shotgun (WGS) entry which is preliminary data.</text>
</comment>
<dbReference type="Proteomes" id="UP000489600">
    <property type="component" value="Unassembled WGS sequence"/>
</dbReference>
<evidence type="ECO:0000256" key="2">
    <source>
        <dbReference type="ARBA" id="ARBA00023015"/>
    </source>
</evidence>
<keyword evidence="3" id="KW-0238">DNA-binding</keyword>
<name>A0A565BZD0_9BRAS</name>
<dbReference type="PROSITE" id="PS50863">
    <property type="entry name" value="B3"/>
    <property type="match status" value="1"/>
</dbReference>
<evidence type="ECO:0000256" key="6">
    <source>
        <dbReference type="SAM" id="MobiDB-lite"/>
    </source>
</evidence>
<dbReference type="Pfam" id="PF03754">
    <property type="entry name" value="At2g31720-like"/>
    <property type="match status" value="1"/>
</dbReference>
<dbReference type="GO" id="GO:0003677">
    <property type="term" value="F:DNA binding"/>
    <property type="evidence" value="ECO:0007669"/>
    <property type="project" value="UniProtKB-KW"/>
</dbReference>
<evidence type="ECO:0000256" key="4">
    <source>
        <dbReference type="ARBA" id="ARBA00023163"/>
    </source>
</evidence>
<proteinExistence type="predicted"/>
<organism evidence="8 9">
    <name type="scientific">Arabis nemorensis</name>
    <dbReference type="NCBI Taxonomy" id="586526"/>
    <lineage>
        <taxon>Eukaryota</taxon>
        <taxon>Viridiplantae</taxon>
        <taxon>Streptophyta</taxon>
        <taxon>Embryophyta</taxon>
        <taxon>Tracheophyta</taxon>
        <taxon>Spermatophyta</taxon>
        <taxon>Magnoliopsida</taxon>
        <taxon>eudicotyledons</taxon>
        <taxon>Gunneridae</taxon>
        <taxon>Pentapetalae</taxon>
        <taxon>rosids</taxon>
        <taxon>malvids</taxon>
        <taxon>Brassicales</taxon>
        <taxon>Brassicaceae</taxon>
        <taxon>Arabideae</taxon>
        <taxon>Arabis</taxon>
    </lineage>
</organism>
<evidence type="ECO:0000256" key="3">
    <source>
        <dbReference type="ARBA" id="ARBA00023125"/>
    </source>
</evidence>
<dbReference type="InterPro" id="IPR005508">
    <property type="entry name" value="At2g31720-like"/>
</dbReference>
<gene>
    <name evidence="8" type="ORF">ANE_LOCUS17192</name>
</gene>
<dbReference type="InterPro" id="IPR003340">
    <property type="entry name" value="B3_DNA-bd"/>
</dbReference>
<feature type="region of interest" description="Disordered" evidence="6">
    <location>
        <begin position="138"/>
        <end position="183"/>
    </location>
</feature>
<evidence type="ECO:0000313" key="8">
    <source>
        <dbReference type="EMBL" id="VVB06748.1"/>
    </source>
</evidence>